<sequence length="588" mass="66869" precursor="true">MQAMAKCLALLPLLLLSVSCGKNSSEKLTGISEEFVLGSLAFSPSSATSTGLHEYQGQKLDDMLDDYSPANLARQTRFYEKIKGRLEELKQDQLTPEDRADLAVLQDQIALNLLDLNEIHTSQHSPQAYVETLGNALFAPFVLEYAPKPDRIRHIMARLQKVPLFLDQASTNLVSAPPEWTQVAIEENQGNINLVDKEIRAGVPADQAGAYTQAARPAMDAMTRFDKFLRNNMVNRFDYSWRLGGTIYPRKFRYAMEAGVEADNTLQQAERDLPVVRARMLKLALPLHHEMFPAHNDHSDLAVMDRENAVIREVLDKIAEKHSERDHYMDDARKDLEEARAFVQQKHLLTLPARSNLQVIPTPEFMRGIYAVGGFNSAPALQPELGAFYWVTPLSPSWPKERVESKLREYNFYKLKLLTIHEAMPGHYVQMEFANDVQPRGRRLLRSVFGNGAYVEGWGQYSTQMMLDEGFLDQSPEMALTFAKEELRVLANTILDVRLQMLNMTDQEALDLMQKQTFQEREEATAKLQRAKLSSAQLPMYFVGWRGWVKLRDQYKQAKGSAYSLSEFHDRALKEGAVPFPVLSTLLK</sequence>
<feature type="chain" id="PRO_5004163843" description="DUF885 domain-containing protein" evidence="1">
    <location>
        <begin position="25"/>
        <end position="588"/>
    </location>
</feature>
<dbReference type="InParanoid" id="Q02AW9"/>
<gene>
    <name evidence="2" type="ordered locus">Acid_0798</name>
</gene>
<dbReference type="eggNOG" id="COG4805">
    <property type="taxonomic scope" value="Bacteria"/>
</dbReference>
<dbReference type="EMBL" id="CP000473">
    <property type="protein sequence ID" value="ABJ81797.1"/>
    <property type="molecule type" value="Genomic_DNA"/>
</dbReference>
<organism evidence="2">
    <name type="scientific">Solibacter usitatus (strain Ellin6076)</name>
    <dbReference type="NCBI Taxonomy" id="234267"/>
    <lineage>
        <taxon>Bacteria</taxon>
        <taxon>Pseudomonadati</taxon>
        <taxon>Acidobacteriota</taxon>
        <taxon>Terriglobia</taxon>
        <taxon>Bryobacterales</taxon>
        <taxon>Solibacteraceae</taxon>
        <taxon>Candidatus Solibacter</taxon>
    </lineage>
</organism>
<evidence type="ECO:0000256" key="1">
    <source>
        <dbReference type="SAM" id="SignalP"/>
    </source>
</evidence>
<proteinExistence type="predicted"/>
<accession>Q02AW9</accession>
<dbReference type="HOGENOM" id="CLU_028527_0_0_0"/>
<feature type="signal peptide" evidence="1">
    <location>
        <begin position="1"/>
        <end position="24"/>
    </location>
</feature>
<dbReference type="InterPro" id="IPR010281">
    <property type="entry name" value="DUF885"/>
</dbReference>
<dbReference type="KEGG" id="sus:Acid_0798"/>
<keyword evidence="1" id="KW-0732">Signal</keyword>
<dbReference type="PANTHER" id="PTHR33361">
    <property type="entry name" value="GLR0591 PROTEIN"/>
    <property type="match status" value="1"/>
</dbReference>
<dbReference type="STRING" id="234267.Acid_0798"/>
<evidence type="ECO:0008006" key="3">
    <source>
        <dbReference type="Google" id="ProtNLM"/>
    </source>
</evidence>
<name>Q02AW9_SOLUE</name>
<dbReference type="PROSITE" id="PS51257">
    <property type="entry name" value="PROKAR_LIPOPROTEIN"/>
    <property type="match status" value="1"/>
</dbReference>
<dbReference type="Pfam" id="PF05960">
    <property type="entry name" value="DUF885"/>
    <property type="match status" value="1"/>
</dbReference>
<reference evidence="2" key="1">
    <citation type="submission" date="2006-10" db="EMBL/GenBank/DDBJ databases">
        <title>Complete sequence of Solibacter usitatus Ellin6076.</title>
        <authorList>
            <consortium name="US DOE Joint Genome Institute"/>
            <person name="Copeland A."/>
            <person name="Lucas S."/>
            <person name="Lapidus A."/>
            <person name="Barry K."/>
            <person name="Detter J.C."/>
            <person name="Glavina del Rio T."/>
            <person name="Hammon N."/>
            <person name="Israni S."/>
            <person name="Dalin E."/>
            <person name="Tice H."/>
            <person name="Pitluck S."/>
            <person name="Thompson L.S."/>
            <person name="Brettin T."/>
            <person name="Bruce D."/>
            <person name="Han C."/>
            <person name="Tapia R."/>
            <person name="Gilna P."/>
            <person name="Schmutz J."/>
            <person name="Larimer F."/>
            <person name="Land M."/>
            <person name="Hauser L."/>
            <person name="Kyrpides N."/>
            <person name="Mikhailova N."/>
            <person name="Janssen P.H."/>
            <person name="Kuske C.R."/>
            <person name="Richardson P."/>
        </authorList>
    </citation>
    <scope>NUCLEOTIDE SEQUENCE</scope>
    <source>
        <strain evidence="2">Ellin6076</strain>
    </source>
</reference>
<dbReference type="PANTHER" id="PTHR33361:SF15">
    <property type="entry name" value="DUF885 FAMILY LIPOPROTEIN"/>
    <property type="match status" value="1"/>
</dbReference>
<dbReference type="AlphaFoldDB" id="Q02AW9"/>
<evidence type="ECO:0000313" key="2">
    <source>
        <dbReference type="EMBL" id="ABJ81797.1"/>
    </source>
</evidence>
<protein>
    <recommendedName>
        <fullName evidence="3">DUF885 domain-containing protein</fullName>
    </recommendedName>
</protein>